<dbReference type="InterPro" id="IPR012334">
    <property type="entry name" value="Pectin_lyas_fold"/>
</dbReference>
<dbReference type="InterPro" id="IPR011050">
    <property type="entry name" value="Pectin_lyase_fold/virulence"/>
</dbReference>
<protein>
    <recommendedName>
        <fullName evidence="3">Right handed beta helix domain-containing protein</fullName>
    </recommendedName>
</protein>
<dbReference type="SUPFAM" id="SSF51126">
    <property type="entry name" value="Pectin lyase-like"/>
    <property type="match status" value="1"/>
</dbReference>
<accession>A0A2P7QPR8</accession>
<evidence type="ECO:0000313" key="1">
    <source>
        <dbReference type="EMBL" id="PSJ39947.1"/>
    </source>
</evidence>
<dbReference type="AlphaFoldDB" id="A0A2P7QPR8"/>
<evidence type="ECO:0000313" key="2">
    <source>
        <dbReference type="Proteomes" id="UP000241167"/>
    </source>
</evidence>
<dbReference type="Proteomes" id="UP000241167">
    <property type="component" value="Unassembled WGS sequence"/>
</dbReference>
<dbReference type="Gene3D" id="2.160.20.10">
    <property type="entry name" value="Single-stranded right-handed beta-helix, Pectin lyase-like"/>
    <property type="match status" value="1"/>
</dbReference>
<proteinExistence type="predicted"/>
<name>A0A2P7QPR8_9SPHN</name>
<reference evidence="1 2" key="1">
    <citation type="submission" date="2018-03" db="EMBL/GenBank/DDBJ databases">
        <title>The draft genome of Sphingosinicella sp. GL-C-18.</title>
        <authorList>
            <person name="Liu L."/>
            <person name="Li L."/>
            <person name="Liang L."/>
            <person name="Zhang X."/>
            <person name="Wang T."/>
        </authorList>
    </citation>
    <scope>NUCLEOTIDE SEQUENCE [LARGE SCALE GENOMIC DNA]</scope>
    <source>
        <strain evidence="1 2">GL-C-18</strain>
    </source>
</reference>
<evidence type="ECO:0008006" key="3">
    <source>
        <dbReference type="Google" id="ProtNLM"/>
    </source>
</evidence>
<organism evidence="1 2">
    <name type="scientific">Allosphingosinicella deserti</name>
    <dbReference type="NCBI Taxonomy" id="2116704"/>
    <lineage>
        <taxon>Bacteria</taxon>
        <taxon>Pseudomonadati</taxon>
        <taxon>Pseudomonadota</taxon>
        <taxon>Alphaproteobacteria</taxon>
        <taxon>Sphingomonadales</taxon>
        <taxon>Sphingomonadaceae</taxon>
        <taxon>Allosphingosinicella</taxon>
    </lineage>
</organism>
<dbReference type="EMBL" id="PXYI01000004">
    <property type="protein sequence ID" value="PSJ39947.1"/>
    <property type="molecule type" value="Genomic_DNA"/>
</dbReference>
<sequence length="508" mass="53043">MPNDPAADNSIAINAALADPEVFGVILPGGDIRVDHAVVVPTGKFVRGSGRGVTRLVRTNNVAGADYFDKALIRSVDNADGVRVSDLSVVSPKVNDKVQGVWMRGARNFVVENVEALNCGYAFWAQEFARFGVFRNIISRNANVHFETTQATDILFENMDSSDGDGDNPLGVEAVWHTLFGSKRITFRHGRHTGKGTPYLVIADAGAGNAGLIDEILFDDCDAVNTDGKLILFMNKITATASINRVMLKDCNVVGGNVGPSASLLGLIYLGNAVIQGGRGVCFSQQVYSVGAGASLKALNHEVEVNSPAAAYGAVYSGSVQVIGGSITINAPLVATAVGGPITITGTYIKHVAGLYLPGGIGELVQYTYPIDLPITNGGNQVVGAGNGQPRPQFTLTNGNTYRIRFRGKMRKGAGAYPAMSLLFEGTGGTITSGSIAFEKDDGTIESFAPAVNGAYVGAGLGSVPANATRNFFLDVTIKGNGSQLALNQGSSPNTILAGAVLSIERIL</sequence>
<keyword evidence="2" id="KW-1185">Reference proteome</keyword>
<gene>
    <name evidence="1" type="ORF">C7I55_15490</name>
</gene>
<comment type="caution">
    <text evidence="1">The sequence shown here is derived from an EMBL/GenBank/DDBJ whole genome shotgun (WGS) entry which is preliminary data.</text>
</comment>